<evidence type="ECO:0000256" key="5">
    <source>
        <dbReference type="ARBA" id="ARBA00023002"/>
    </source>
</evidence>
<dbReference type="InterPro" id="IPR016156">
    <property type="entry name" value="FAD/NAD-linked_Rdtase_dimer_sf"/>
</dbReference>
<keyword evidence="6" id="KW-0676">Redox-active center</keyword>
<protein>
    <submittedName>
        <fullName evidence="10">NADH oxidase</fullName>
    </submittedName>
</protein>
<comment type="caution">
    <text evidence="10">The sequence shown here is derived from an EMBL/GenBank/DDBJ whole genome shotgun (WGS) entry which is preliminary data.</text>
</comment>
<dbReference type="InterPro" id="IPR004099">
    <property type="entry name" value="Pyr_nucl-diS_OxRdtase_dimer"/>
</dbReference>
<evidence type="ECO:0000256" key="4">
    <source>
        <dbReference type="ARBA" id="ARBA00022827"/>
    </source>
</evidence>
<gene>
    <name evidence="9" type="ORF">CGL51_12430</name>
    <name evidence="10" type="ORF">CGL52_08295</name>
</gene>
<keyword evidence="4" id="KW-0274">FAD</keyword>
<sequence length="448" mass="48142">MVRVVVIGGGAAGASAAARARRLDPSAEVLLIERGSMITHAPCGMPYAIGGIVKSHEELMTYTPEEFEKERNIKVMINTEVVDVDADKKVVVIKKGGSEEKIPWDRLVIATGAKPLVPRIPGVELKGILTMRHPDEVPHLKGHIDKAKTVAIVGGGYIGVEMAEVLLELGKRVLLFEMFDQVLPAALDPDVAGIVAEEMKTRGVELHLGEKVVEFRGVEHVNKVVTEKGEYQVDEVILAVGVRPDVDLAVRAGAKLGETGAVYVNEYMETTVPDVYAAGDVAEKVHRVTGRRVWIPLAPTANKEGQVAGGNAVRNRILKFPGVVGTAVTKFYNLYIARTGLSEKDAAQLGFKTQSALIKARTKAHYMPGAETVHVKLIAEESTGRILGGQIVGKSPVVASYADILAVAVQSGYTVSDLFFSDIGYMPDTAPVWHPLIVAARVLSRGKL</sequence>
<dbReference type="InterPro" id="IPR036188">
    <property type="entry name" value="FAD/NAD-bd_sf"/>
</dbReference>
<comment type="similarity">
    <text evidence="2">Belongs to the class-III pyridine nucleotide-disulfide oxidoreductase family.</text>
</comment>
<dbReference type="SUPFAM" id="SSF51905">
    <property type="entry name" value="FAD/NAD(P)-binding domain"/>
    <property type="match status" value="1"/>
</dbReference>
<feature type="domain" description="FAD/NAD(P)-binding" evidence="8">
    <location>
        <begin position="3"/>
        <end position="305"/>
    </location>
</feature>
<evidence type="ECO:0000256" key="2">
    <source>
        <dbReference type="ARBA" id="ARBA00009130"/>
    </source>
</evidence>
<dbReference type="EMBL" id="NMUE01000056">
    <property type="protein sequence ID" value="RFA93560.1"/>
    <property type="molecule type" value="Genomic_DNA"/>
</dbReference>
<proteinExistence type="inferred from homology"/>
<keyword evidence="3" id="KW-0285">Flavoprotein</keyword>
<dbReference type="Gene3D" id="3.50.50.60">
    <property type="entry name" value="FAD/NAD(P)-binding domain"/>
    <property type="match status" value="2"/>
</dbReference>
<evidence type="ECO:0000313" key="10">
    <source>
        <dbReference type="EMBL" id="RFA97743.1"/>
    </source>
</evidence>
<dbReference type="PRINTS" id="PR00368">
    <property type="entry name" value="FADPNR"/>
</dbReference>
<organism evidence="10 11">
    <name type="scientific">Pyrobaculum aerophilum</name>
    <dbReference type="NCBI Taxonomy" id="13773"/>
    <lineage>
        <taxon>Archaea</taxon>
        <taxon>Thermoproteota</taxon>
        <taxon>Thermoprotei</taxon>
        <taxon>Thermoproteales</taxon>
        <taxon>Thermoproteaceae</taxon>
        <taxon>Pyrobaculum</taxon>
    </lineage>
</organism>
<dbReference type="Pfam" id="PF02852">
    <property type="entry name" value="Pyr_redox_dim"/>
    <property type="match status" value="1"/>
</dbReference>
<dbReference type="PANTHER" id="PTHR43429">
    <property type="entry name" value="PYRIDINE NUCLEOTIDE-DISULFIDE OXIDOREDUCTASE DOMAIN-CONTAINING"/>
    <property type="match status" value="1"/>
</dbReference>
<dbReference type="Pfam" id="PF07992">
    <property type="entry name" value="Pyr_redox_2"/>
    <property type="match status" value="1"/>
</dbReference>
<dbReference type="Proteomes" id="UP000256877">
    <property type="component" value="Unassembled WGS sequence"/>
</dbReference>
<evidence type="ECO:0000313" key="11">
    <source>
        <dbReference type="Proteomes" id="UP000256877"/>
    </source>
</evidence>
<reference evidence="11 12" key="1">
    <citation type="submission" date="2017-07" db="EMBL/GenBank/DDBJ databases">
        <title>Draft genome sequence of aerobic hyperthermophilic archaea, Pyrobaculum aerophilum YKB31 and YKB32.</title>
        <authorList>
            <person name="Mochizuki T."/>
            <person name="Berliner A.J."/>
            <person name="Yoshida-Takashima Y."/>
            <person name="Takaki Y."/>
            <person name="Nunoura T."/>
            <person name="Takai K."/>
        </authorList>
    </citation>
    <scope>NUCLEOTIDE SEQUENCE [LARGE SCALE GENOMIC DNA]</scope>
    <source>
        <strain evidence="9 12">YKB31</strain>
        <strain evidence="10 11">YKB32</strain>
    </source>
</reference>
<evidence type="ECO:0000259" key="7">
    <source>
        <dbReference type="Pfam" id="PF02852"/>
    </source>
</evidence>
<dbReference type="EMBL" id="NMUF01000022">
    <property type="protein sequence ID" value="RFA97743.1"/>
    <property type="molecule type" value="Genomic_DNA"/>
</dbReference>
<dbReference type="AlphaFoldDB" id="A0A371R2K0"/>
<keyword evidence="5" id="KW-0560">Oxidoreductase</keyword>
<name>A0A371R2K0_9CREN</name>
<dbReference type="SUPFAM" id="SSF55424">
    <property type="entry name" value="FAD/NAD-linked reductases, dimerisation (C-terminal) domain"/>
    <property type="match status" value="1"/>
</dbReference>
<evidence type="ECO:0000256" key="3">
    <source>
        <dbReference type="ARBA" id="ARBA00022630"/>
    </source>
</evidence>
<evidence type="ECO:0000259" key="8">
    <source>
        <dbReference type="Pfam" id="PF07992"/>
    </source>
</evidence>
<evidence type="ECO:0000313" key="12">
    <source>
        <dbReference type="Proteomes" id="UP000257123"/>
    </source>
</evidence>
<evidence type="ECO:0000256" key="1">
    <source>
        <dbReference type="ARBA" id="ARBA00001974"/>
    </source>
</evidence>
<comment type="cofactor">
    <cofactor evidence="1">
        <name>FAD</name>
        <dbReference type="ChEBI" id="CHEBI:57692"/>
    </cofactor>
</comment>
<evidence type="ECO:0000256" key="6">
    <source>
        <dbReference type="ARBA" id="ARBA00023284"/>
    </source>
</evidence>
<dbReference type="GO" id="GO:0016491">
    <property type="term" value="F:oxidoreductase activity"/>
    <property type="evidence" value="ECO:0007669"/>
    <property type="project" value="UniProtKB-KW"/>
</dbReference>
<feature type="domain" description="Pyridine nucleotide-disulphide oxidoreductase dimerisation" evidence="7">
    <location>
        <begin position="327"/>
        <end position="430"/>
    </location>
</feature>
<evidence type="ECO:0000313" key="9">
    <source>
        <dbReference type="EMBL" id="RFA93560.1"/>
    </source>
</evidence>
<dbReference type="PANTHER" id="PTHR43429:SF1">
    <property type="entry name" value="NAD(P)H SULFUR OXIDOREDUCTASE (COA-DEPENDENT)"/>
    <property type="match status" value="1"/>
</dbReference>
<accession>A0A371R2K0</accession>
<dbReference type="Proteomes" id="UP000257123">
    <property type="component" value="Unassembled WGS sequence"/>
</dbReference>
<dbReference type="PRINTS" id="PR00411">
    <property type="entry name" value="PNDRDTASEI"/>
</dbReference>
<dbReference type="InterPro" id="IPR050260">
    <property type="entry name" value="FAD-bd_OxRdtase"/>
</dbReference>
<dbReference type="OrthoDB" id="27922at2157"/>
<dbReference type="RefSeq" id="WP_116421937.1">
    <property type="nucleotide sequence ID" value="NZ_NMUE01000056.1"/>
</dbReference>
<dbReference type="InterPro" id="IPR023753">
    <property type="entry name" value="FAD/NAD-binding_dom"/>
</dbReference>